<gene>
    <name evidence="1" type="ORF">METZ01_LOCUS395630</name>
</gene>
<name>A0A382V8A0_9ZZZZ</name>
<dbReference type="AlphaFoldDB" id="A0A382V8A0"/>
<dbReference type="EMBL" id="UINC01149979">
    <property type="protein sequence ID" value="SVD42776.1"/>
    <property type="molecule type" value="Genomic_DNA"/>
</dbReference>
<proteinExistence type="predicted"/>
<accession>A0A382V8A0</accession>
<sequence length="81" mass="9534">VVYKCTGILFSIWEFDWGTTEPRSTQRLPVRTTRQCASDLWRFADSRRDRDSHQGLRPVPRSEIVRVIRQASNGELIKRCQ</sequence>
<protein>
    <submittedName>
        <fullName evidence="1">Uncharacterized protein</fullName>
    </submittedName>
</protein>
<feature type="non-terminal residue" evidence="1">
    <location>
        <position position="1"/>
    </location>
</feature>
<reference evidence="1" key="1">
    <citation type="submission" date="2018-05" db="EMBL/GenBank/DDBJ databases">
        <authorList>
            <person name="Lanie J.A."/>
            <person name="Ng W.-L."/>
            <person name="Kazmierczak K.M."/>
            <person name="Andrzejewski T.M."/>
            <person name="Davidsen T.M."/>
            <person name="Wayne K.J."/>
            <person name="Tettelin H."/>
            <person name="Glass J.I."/>
            <person name="Rusch D."/>
            <person name="Podicherti R."/>
            <person name="Tsui H.-C.T."/>
            <person name="Winkler M.E."/>
        </authorList>
    </citation>
    <scope>NUCLEOTIDE SEQUENCE</scope>
</reference>
<feature type="non-terminal residue" evidence="1">
    <location>
        <position position="81"/>
    </location>
</feature>
<evidence type="ECO:0000313" key="1">
    <source>
        <dbReference type="EMBL" id="SVD42776.1"/>
    </source>
</evidence>
<organism evidence="1">
    <name type="scientific">marine metagenome</name>
    <dbReference type="NCBI Taxonomy" id="408172"/>
    <lineage>
        <taxon>unclassified sequences</taxon>
        <taxon>metagenomes</taxon>
        <taxon>ecological metagenomes</taxon>
    </lineage>
</organism>